<evidence type="ECO:0000313" key="5">
    <source>
        <dbReference type="EMBL" id="NMP28661.1"/>
    </source>
</evidence>
<evidence type="ECO:0008006" key="7">
    <source>
        <dbReference type="Google" id="ProtNLM"/>
    </source>
</evidence>
<protein>
    <recommendedName>
        <fullName evidence="7">Integrin</fullName>
    </recommendedName>
</protein>
<evidence type="ECO:0000256" key="2">
    <source>
        <dbReference type="ARBA" id="ARBA00022737"/>
    </source>
</evidence>
<dbReference type="SUPFAM" id="SSF69318">
    <property type="entry name" value="Integrin alpha N-terminal domain"/>
    <property type="match status" value="1"/>
</dbReference>
<dbReference type="SMART" id="SM00191">
    <property type="entry name" value="Int_alpha"/>
    <property type="match status" value="4"/>
</dbReference>
<sequence length="576" mass="61363">MASYKNDSTIIGSAAQTRTGWSMANVGHFSSLDRDDLAITVPYKSGAYATYVIFGTQADELPQVENIDKYNQGDALKIIIPDSIVNGNNKFALTVQKVGDLNGDGYDELVLTFPYYSKKSESTVYVIWGGPHNKIGNRAANQINLADIDNGDNQRGFKVSGPGWFGSSASGIRYSAATKNNANKNLVDLAIGDISSINNRGGVTVIYGRKGSTVGSWKNIAMQWEGSKSNDTFKLVPKDKTTATAFISSSYGSYAYDSAYVTDPLKPANVNLGAQVIRVGDINGNGQDDYVIVDPYAYNSAAKGYIGGTAYLVFGNNNFTTDHLKLNALSKTEAIRLHGMQNSYLGQASTGEGYMTNQTVTGLGNCFATTTPDATAPDSFAISAPYYKGSNSKRSGIVWVIKGKKAGTDTVGKNGTLALDAYHEVSNYTKQFSRKDGYAIRTSRDAADGMGFGTAVTTQDMQVGDVTCKALVISDPNAKRNGSKVGAVYIIHPTVPMDKYADDDGMVAIEDLITASEDVNVIWGDGANNMFGQSVVSGTFFGADFGNDKPNSLAISSPDYANSTGKVDLANTQNAN</sequence>
<organism evidence="5 6">
    <name type="scientific">Rouxiella aceris</name>
    <dbReference type="NCBI Taxonomy" id="2703884"/>
    <lineage>
        <taxon>Bacteria</taxon>
        <taxon>Pseudomonadati</taxon>
        <taxon>Pseudomonadota</taxon>
        <taxon>Gammaproteobacteria</taxon>
        <taxon>Enterobacterales</taxon>
        <taxon>Yersiniaceae</taxon>
        <taxon>Rouxiella</taxon>
    </lineage>
</organism>
<keyword evidence="3" id="KW-0378">Hydrolase</keyword>
<dbReference type="PANTHER" id="PTHR23221">
    <property type="entry name" value="GLYCOSYLPHOSPHATIDYLINOSITOL PHOSPHOLIPASE D"/>
    <property type="match status" value="1"/>
</dbReference>
<dbReference type="InterPro" id="IPR013519">
    <property type="entry name" value="Int_alpha_beta-p"/>
</dbReference>
<dbReference type="EMBL" id="JAADJU010000009">
    <property type="protein sequence ID" value="NMP28661.1"/>
    <property type="molecule type" value="Genomic_DNA"/>
</dbReference>
<reference evidence="5 6" key="2">
    <citation type="submission" date="2020-06" db="EMBL/GenBank/DDBJ databases">
        <title>Polyphasic characterization of a Rahnella strain isolated from tree sap.</title>
        <authorList>
            <person name="Kim I.S."/>
        </authorList>
    </citation>
    <scope>NUCLEOTIDE SEQUENCE [LARGE SCALE GENOMIC DNA]</scope>
    <source>
        <strain evidence="5 6">SAP-1</strain>
    </source>
</reference>
<dbReference type="Pfam" id="PF01839">
    <property type="entry name" value="FG-GAP"/>
    <property type="match status" value="1"/>
</dbReference>
<dbReference type="RefSeq" id="WP_169404370.1">
    <property type="nucleotide sequence ID" value="NZ_JAADJU010000009.1"/>
</dbReference>
<reference evidence="5 6" key="1">
    <citation type="submission" date="2020-01" db="EMBL/GenBank/DDBJ databases">
        <authorList>
            <person name="Lee S.D."/>
        </authorList>
    </citation>
    <scope>NUCLEOTIDE SEQUENCE [LARGE SCALE GENOMIC DNA]</scope>
    <source>
        <strain evidence="5 6">SAP-1</strain>
    </source>
</reference>
<proteinExistence type="predicted"/>
<keyword evidence="1" id="KW-0732">Signal</keyword>
<dbReference type="InterPro" id="IPR028994">
    <property type="entry name" value="Integrin_alpha_N"/>
</dbReference>
<keyword evidence="6" id="KW-1185">Reference proteome</keyword>
<evidence type="ECO:0000256" key="3">
    <source>
        <dbReference type="ARBA" id="ARBA00022801"/>
    </source>
</evidence>
<dbReference type="PANTHER" id="PTHR23221:SF7">
    <property type="entry name" value="PHOSPHATIDYLINOSITOL-GLYCAN-SPECIFIC PHOSPHOLIPASE D"/>
    <property type="match status" value="1"/>
</dbReference>
<dbReference type="InterPro" id="IPR013517">
    <property type="entry name" value="FG-GAP"/>
</dbReference>
<evidence type="ECO:0000256" key="4">
    <source>
        <dbReference type="ARBA" id="ARBA00023180"/>
    </source>
</evidence>
<evidence type="ECO:0000256" key="1">
    <source>
        <dbReference type="ARBA" id="ARBA00022729"/>
    </source>
</evidence>
<dbReference type="Gene3D" id="2.130.10.130">
    <property type="entry name" value="Integrin alpha, N-terminal"/>
    <property type="match status" value="2"/>
</dbReference>
<accession>A0A848MNM4</accession>
<keyword evidence="2" id="KW-0677">Repeat</keyword>
<evidence type="ECO:0000313" key="6">
    <source>
        <dbReference type="Proteomes" id="UP000585363"/>
    </source>
</evidence>
<dbReference type="GO" id="GO:0016787">
    <property type="term" value="F:hydrolase activity"/>
    <property type="evidence" value="ECO:0007669"/>
    <property type="project" value="UniProtKB-KW"/>
</dbReference>
<name>A0A848MNM4_9GAMM</name>
<comment type="caution">
    <text evidence="5">The sequence shown here is derived from an EMBL/GenBank/DDBJ whole genome shotgun (WGS) entry which is preliminary data.</text>
</comment>
<gene>
    <name evidence="5" type="ORF">GW590_17500</name>
</gene>
<keyword evidence="4" id="KW-0325">Glycoprotein</keyword>
<dbReference type="AlphaFoldDB" id="A0A848MNM4"/>
<dbReference type="Proteomes" id="UP000585363">
    <property type="component" value="Unassembled WGS sequence"/>
</dbReference>